<name>A0A9Q8Z8N9_CURCL</name>
<dbReference type="EC" id="2.7.1.158" evidence="3 9"/>
<evidence type="ECO:0000256" key="5">
    <source>
        <dbReference type="ARBA" id="ARBA00022679"/>
    </source>
</evidence>
<dbReference type="VEuPathDB" id="FungiDB:yc1106_04974"/>
<keyword evidence="5 9" id="KW-0808">Transferase</keyword>
<dbReference type="Proteomes" id="UP001056012">
    <property type="component" value="Chromosome 3"/>
</dbReference>
<keyword evidence="7 9" id="KW-0418">Kinase</keyword>
<evidence type="ECO:0000256" key="1">
    <source>
        <dbReference type="ARBA" id="ARBA00003979"/>
    </source>
</evidence>
<protein>
    <recommendedName>
        <fullName evidence="4 9">Inositol-pentakisphosphate 2-kinase</fullName>
        <ecNumber evidence="3 9">2.7.1.158</ecNumber>
    </recommendedName>
</protein>
<evidence type="ECO:0000256" key="6">
    <source>
        <dbReference type="ARBA" id="ARBA00022741"/>
    </source>
</evidence>
<evidence type="ECO:0000256" key="2">
    <source>
        <dbReference type="ARBA" id="ARBA00008305"/>
    </source>
</evidence>
<evidence type="ECO:0000313" key="10">
    <source>
        <dbReference type="EMBL" id="USP77700.1"/>
    </source>
</evidence>
<accession>A0A9Q8Z8N9</accession>
<comment type="function">
    <text evidence="1">Has kinase activity and phosphorylates inositol-1,3,4,5,6-pentakisphosphate (Ins(1,3,4,5,6)P5) to produce 1,2,3,4,5,6-hexakisphosphate (InsP6), also known as phytate.</text>
</comment>
<organism evidence="10 11">
    <name type="scientific">Curvularia clavata</name>
    <dbReference type="NCBI Taxonomy" id="95742"/>
    <lineage>
        <taxon>Eukaryota</taxon>
        <taxon>Fungi</taxon>
        <taxon>Dikarya</taxon>
        <taxon>Ascomycota</taxon>
        <taxon>Pezizomycotina</taxon>
        <taxon>Dothideomycetes</taxon>
        <taxon>Pleosporomycetidae</taxon>
        <taxon>Pleosporales</taxon>
        <taxon>Pleosporineae</taxon>
        <taxon>Pleosporaceae</taxon>
        <taxon>Curvularia</taxon>
    </lineage>
</organism>
<dbReference type="PANTHER" id="PTHR14456">
    <property type="entry name" value="INOSITOL POLYPHOSPHATE KINASE 1"/>
    <property type="match status" value="1"/>
</dbReference>
<evidence type="ECO:0000256" key="4">
    <source>
        <dbReference type="ARBA" id="ARBA00014846"/>
    </source>
</evidence>
<dbReference type="OrthoDB" id="272370at2759"/>
<dbReference type="PANTHER" id="PTHR14456:SF2">
    <property type="entry name" value="INOSITOL-PENTAKISPHOSPHATE 2-KINASE"/>
    <property type="match status" value="1"/>
</dbReference>
<dbReference type="InterPro" id="IPR009286">
    <property type="entry name" value="Ins_P5_2-kin"/>
</dbReference>
<dbReference type="GO" id="GO:0005524">
    <property type="term" value="F:ATP binding"/>
    <property type="evidence" value="ECO:0007669"/>
    <property type="project" value="UniProtKB-KW"/>
</dbReference>
<comment type="function">
    <text evidence="9">Phosphorylates Ins(1,3,4,5,6)P5 at position 2 to form Ins(1,2,3,4,5,6)P6 (InsP6 or phytate).</text>
</comment>
<evidence type="ECO:0000256" key="3">
    <source>
        <dbReference type="ARBA" id="ARBA00012023"/>
    </source>
</evidence>
<keyword evidence="11" id="KW-1185">Reference proteome</keyword>
<dbReference type="GO" id="GO:0032958">
    <property type="term" value="P:inositol phosphate biosynthetic process"/>
    <property type="evidence" value="ECO:0007669"/>
    <property type="project" value="TreeGrafter"/>
</dbReference>
<comment type="domain">
    <text evidence="9">The EXKPK motif is conserved in inositol-pentakisphosphate 2-kinases of both family 1 and 2.</text>
</comment>
<evidence type="ECO:0000256" key="8">
    <source>
        <dbReference type="ARBA" id="ARBA00022840"/>
    </source>
</evidence>
<dbReference type="EMBL" id="CP089276">
    <property type="protein sequence ID" value="USP77700.1"/>
    <property type="molecule type" value="Genomic_DNA"/>
</dbReference>
<dbReference type="Pfam" id="PF06090">
    <property type="entry name" value="Ins_P5_2-kin"/>
    <property type="match status" value="1"/>
</dbReference>
<sequence length="399" mass="44264">MTEIQLTGDEIRHLSEELGDASTRCCVRRTTGTPTASHVTFDYLNKGAANIIFKIQTWTPSSSATTFAFIDVMRQGKLSFKATKMDHQYLMRHVLRVPRGGQKHLSSMEIIHGYEHAIRPLFLPGRYKTLGKATTSRNGSDTPITVQVSRDLTKHLMDHEAVLLLPEVMSHLYTRAEKGTFTSTAPRACWGILLPNMSPTPGQSITLEIKPKWLAQSPNAPSGALRCRTCAMQVSVPKNRDSYICPLQVLHGDSKALRPWANATVKRHFGSQAPSQTVVSAMVEGIVAYLTVGDGVELLRHLLQLQSTLDPRGILCRPQHGSELFDHNLRLAMTLRDCSLFIKISYNASGMTGIESKLGDLDFKSAEKIVDWTDKERQLLKAGAYTTPTGPPCWIQNGR</sequence>
<gene>
    <name evidence="10" type="ORF">yc1106_04974</name>
</gene>
<reference evidence="10" key="1">
    <citation type="submission" date="2021-12" db="EMBL/GenBank/DDBJ databases">
        <title>Curvularia clavata genome.</title>
        <authorList>
            <person name="Cao Y."/>
        </authorList>
    </citation>
    <scope>NUCLEOTIDE SEQUENCE</scope>
    <source>
        <strain evidence="10">Yc1106</strain>
    </source>
</reference>
<evidence type="ECO:0000256" key="7">
    <source>
        <dbReference type="ARBA" id="ARBA00022777"/>
    </source>
</evidence>
<evidence type="ECO:0000256" key="9">
    <source>
        <dbReference type="RuleBase" id="RU364126"/>
    </source>
</evidence>
<dbReference type="AlphaFoldDB" id="A0A9Q8Z8N9"/>
<comment type="catalytic activity">
    <reaction evidence="9">
        <text>1D-myo-inositol 1,3,4,5,6-pentakisphosphate + ATP = 1D-myo-inositol hexakisphosphate + ADP + H(+)</text>
        <dbReference type="Rhea" id="RHEA:20313"/>
        <dbReference type="ChEBI" id="CHEBI:15378"/>
        <dbReference type="ChEBI" id="CHEBI:30616"/>
        <dbReference type="ChEBI" id="CHEBI:57733"/>
        <dbReference type="ChEBI" id="CHEBI:58130"/>
        <dbReference type="ChEBI" id="CHEBI:456216"/>
        <dbReference type="EC" id="2.7.1.158"/>
    </reaction>
</comment>
<proteinExistence type="inferred from homology"/>
<keyword evidence="8 9" id="KW-0067">ATP-binding</keyword>
<dbReference type="GO" id="GO:0035299">
    <property type="term" value="F:inositol-1,3,4,5,6-pentakisphosphate 2-kinase activity"/>
    <property type="evidence" value="ECO:0007669"/>
    <property type="project" value="UniProtKB-EC"/>
</dbReference>
<comment type="similarity">
    <text evidence="2">Belongs to the IPK1 type 1 family.</text>
</comment>
<keyword evidence="6 9" id="KW-0547">Nucleotide-binding</keyword>
<dbReference type="GO" id="GO:0005634">
    <property type="term" value="C:nucleus"/>
    <property type="evidence" value="ECO:0007669"/>
    <property type="project" value="TreeGrafter"/>
</dbReference>
<evidence type="ECO:0000313" key="11">
    <source>
        <dbReference type="Proteomes" id="UP001056012"/>
    </source>
</evidence>